<reference evidence="1" key="1">
    <citation type="submission" date="2024-09" db="EMBL/GenBank/DDBJ databases">
        <title>Black Yeasts Isolated from many extreme environments.</title>
        <authorList>
            <person name="Coleine C."/>
            <person name="Stajich J.E."/>
            <person name="Selbmann L."/>
        </authorList>
    </citation>
    <scope>NUCLEOTIDE SEQUENCE</scope>
    <source>
        <strain evidence="1">CCFEE 5737</strain>
    </source>
</reference>
<name>A0ACC3D2W9_9PEZI</name>
<accession>A0ACC3D2W9</accession>
<evidence type="ECO:0000313" key="1">
    <source>
        <dbReference type="EMBL" id="KAK3060923.1"/>
    </source>
</evidence>
<dbReference type="Proteomes" id="UP001186974">
    <property type="component" value="Unassembled WGS sequence"/>
</dbReference>
<sequence>MEYPLSKLGRMSLELDQNEADGYRQRWIQAAPSRLLPRTYCKPLAPKKNWKPHDFARLERLLQEIYAAFPESAETLRTGSDDCPFPFDGDVPGDWSWWSCWVLFGERLWRTWKWCNGRWVLFDNIQTLFLECLWQHLQGLRSMFNLPVVLWIRHPLRFVIGHAVHGSGMRTAWTTTDPTSVADRDQSLLNVRVETAFENYAAWNFPASTYDQFREELQQVSLPEEMWYPISDFKASDETQLEEPSDAYEPGDEELEVLKQEAMEMATKLEVEEQEEEDFGENPLGMGVAQMGM</sequence>
<gene>
    <name evidence="1" type="ORF">LTS18_007417</name>
</gene>
<comment type="caution">
    <text evidence="1">The sequence shown here is derived from an EMBL/GenBank/DDBJ whole genome shotgun (WGS) entry which is preliminary data.</text>
</comment>
<proteinExistence type="predicted"/>
<organism evidence="1 2">
    <name type="scientific">Coniosporium uncinatum</name>
    <dbReference type="NCBI Taxonomy" id="93489"/>
    <lineage>
        <taxon>Eukaryota</taxon>
        <taxon>Fungi</taxon>
        <taxon>Dikarya</taxon>
        <taxon>Ascomycota</taxon>
        <taxon>Pezizomycotina</taxon>
        <taxon>Dothideomycetes</taxon>
        <taxon>Dothideomycetes incertae sedis</taxon>
        <taxon>Coniosporium</taxon>
    </lineage>
</organism>
<keyword evidence="2" id="KW-1185">Reference proteome</keyword>
<dbReference type="EMBL" id="JAWDJW010008196">
    <property type="protein sequence ID" value="KAK3060923.1"/>
    <property type="molecule type" value="Genomic_DNA"/>
</dbReference>
<evidence type="ECO:0000313" key="2">
    <source>
        <dbReference type="Proteomes" id="UP001186974"/>
    </source>
</evidence>
<protein>
    <submittedName>
        <fullName evidence="1">Uncharacterized protein</fullName>
    </submittedName>
</protein>